<dbReference type="InterPro" id="IPR018534">
    <property type="entry name" value="Tet_reg_excision_RteC"/>
</dbReference>
<evidence type="ECO:0000313" key="2">
    <source>
        <dbReference type="Proteomes" id="UP000184782"/>
    </source>
</evidence>
<dbReference type="GeneID" id="93132520"/>
<sequence>MTKFFNETLHKLETEITEIEAESCFQKVEAIINLIVNSLSELKEYVLKNEFQDKEEEIRFFKYQKPVIVAKLIFYNAIYKIETKRPYGAKLIKKYLNIELRKLKRFFESNLEFYKYYRTNNTYIDEKIFVRGKYDIKLSLDTFYFQADHTFSTSHDYKVAKIIANDQLQIYIENQLHKATNEEKSTDLPTLNWTASKTALIELIYALHSQAVFEGGNIDLKVIAKTFGQTFNIDLGDFYHTYIELKSRKINRTKFLDNLKESLLKKMDEQDEM</sequence>
<dbReference type="EMBL" id="FSRQ01000001">
    <property type="protein sequence ID" value="SIO02779.1"/>
    <property type="molecule type" value="Genomic_DNA"/>
</dbReference>
<dbReference type="Proteomes" id="UP000184782">
    <property type="component" value="Unassembled WGS sequence"/>
</dbReference>
<gene>
    <name evidence="1" type="ORF">SAMN05421769_1881</name>
</gene>
<dbReference type="OrthoDB" id="790983at2"/>
<dbReference type="Pfam" id="PF09357">
    <property type="entry name" value="RteC"/>
    <property type="match status" value="1"/>
</dbReference>
<protein>
    <submittedName>
        <fullName evidence="1">RteC protein</fullName>
    </submittedName>
</protein>
<evidence type="ECO:0000313" key="1">
    <source>
        <dbReference type="EMBL" id="SIO02779.1"/>
    </source>
</evidence>
<organism evidence="1 2">
    <name type="scientific">Chryseobacterium scophthalmum</name>
    <dbReference type="NCBI Taxonomy" id="59733"/>
    <lineage>
        <taxon>Bacteria</taxon>
        <taxon>Pseudomonadati</taxon>
        <taxon>Bacteroidota</taxon>
        <taxon>Flavobacteriia</taxon>
        <taxon>Flavobacteriales</taxon>
        <taxon>Weeksellaceae</taxon>
        <taxon>Chryseobacterium group</taxon>
        <taxon>Chryseobacterium</taxon>
    </lineage>
</organism>
<keyword evidence="2" id="KW-1185">Reference proteome</keyword>
<proteinExistence type="predicted"/>
<accession>A0A1N6G5F6</accession>
<reference evidence="2" key="1">
    <citation type="submission" date="2016-12" db="EMBL/GenBank/DDBJ databases">
        <authorList>
            <person name="Varghese N."/>
            <person name="Submissions S."/>
        </authorList>
    </citation>
    <scope>NUCLEOTIDE SEQUENCE [LARGE SCALE GENOMIC DNA]</scope>
    <source>
        <strain evidence="2">DSM 16779</strain>
    </source>
</reference>
<dbReference type="RefSeq" id="WP_074229988.1">
    <property type="nucleotide sequence ID" value="NZ_FSRQ01000001.1"/>
</dbReference>
<name>A0A1N6G5F6_9FLAO</name>
<dbReference type="AlphaFoldDB" id="A0A1N6G5F6"/>
<dbReference type="STRING" id="59733.SAMN05421769_1881"/>